<reference evidence="4" key="1">
    <citation type="submission" date="2020-05" db="EMBL/GenBank/DDBJ databases">
        <title>Fertoebacter nigrum gen. nov., sp. nov., a new member of the family Rhodobacteraceae.</title>
        <authorList>
            <person name="Szuroczki S."/>
            <person name="Abbaszade G."/>
            <person name="Buni D."/>
            <person name="Schumann P."/>
            <person name="Toth E."/>
        </authorList>
    </citation>
    <scope>NUCLEOTIDE SEQUENCE</scope>
    <source>
        <strain evidence="4">RG-N-1a</strain>
    </source>
</reference>
<dbReference type="PANTHER" id="PTHR16026">
    <property type="entry name" value="CARTILAGE ACIDIC PROTEIN 1"/>
    <property type="match status" value="1"/>
</dbReference>
<dbReference type="Gene3D" id="2.130.10.130">
    <property type="entry name" value="Integrin alpha, N-terminal"/>
    <property type="match status" value="1"/>
</dbReference>
<comment type="caution">
    <text evidence="4">The sequence shown here is derived from an EMBL/GenBank/DDBJ whole genome shotgun (WGS) entry which is preliminary data.</text>
</comment>
<evidence type="ECO:0000313" key="4">
    <source>
        <dbReference type="EMBL" id="NUB44001.1"/>
    </source>
</evidence>
<feature type="chain" id="PRO_5036484739" evidence="2">
    <location>
        <begin position="32"/>
        <end position="538"/>
    </location>
</feature>
<dbReference type="SUPFAM" id="SSF69318">
    <property type="entry name" value="Integrin alpha N-terminal domain"/>
    <property type="match status" value="1"/>
</dbReference>
<dbReference type="Pfam" id="PF07593">
    <property type="entry name" value="UnbV_ASPIC"/>
    <property type="match status" value="1"/>
</dbReference>
<dbReference type="InterPro" id="IPR028994">
    <property type="entry name" value="Integrin_alpha_N"/>
</dbReference>
<evidence type="ECO:0000313" key="5">
    <source>
        <dbReference type="Proteomes" id="UP000484076"/>
    </source>
</evidence>
<evidence type="ECO:0000256" key="2">
    <source>
        <dbReference type="SAM" id="SignalP"/>
    </source>
</evidence>
<dbReference type="InterPro" id="IPR011519">
    <property type="entry name" value="UnbV_ASPIC"/>
</dbReference>
<name>A0A8X8KNP1_9RHOB</name>
<gene>
    <name evidence="4" type="ORF">GEU84_006385</name>
</gene>
<protein>
    <submittedName>
        <fullName evidence="4">CRTAC1 family protein</fullName>
    </submittedName>
</protein>
<keyword evidence="5" id="KW-1185">Reference proteome</keyword>
<proteinExistence type="predicted"/>
<dbReference type="PANTHER" id="PTHR16026:SF0">
    <property type="entry name" value="CARTILAGE ACIDIC PROTEIN 1"/>
    <property type="match status" value="1"/>
</dbReference>
<keyword evidence="1 2" id="KW-0732">Signal</keyword>
<evidence type="ECO:0000259" key="3">
    <source>
        <dbReference type="Pfam" id="PF07593"/>
    </source>
</evidence>
<dbReference type="Proteomes" id="UP000484076">
    <property type="component" value="Unassembled WGS sequence"/>
</dbReference>
<organism evidence="4 5">
    <name type="scientific">Fertoeibacter niger</name>
    <dbReference type="NCBI Taxonomy" id="2656921"/>
    <lineage>
        <taxon>Bacteria</taxon>
        <taxon>Pseudomonadati</taxon>
        <taxon>Pseudomonadota</taxon>
        <taxon>Alphaproteobacteria</taxon>
        <taxon>Rhodobacterales</taxon>
        <taxon>Paracoccaceae</taxon>
        <taxon>Fertoeibacter</taxon>
    </lineage>
</organism>
<dbReference type="Pfam" id="PF13517">
    <property type="entry name" value="FG-GAP_3"/>
    <property type="match status" value="1"/>
</dbReference>
<feature type="signal peptide" evidence="2">
    <location>
        <begin position="1"/>
        <end position="31"/>
    </location>
</feature>
<accession>A0A8X8KNP1</accession>
<dbReference type="EMBL" id="WHUT02000003">
    <property type="protein sequence ID" value="NUB44001.1"/>
    <property type="molecule type" value="Genomic_DNA"/>
</dbReference>
<dbReference type="InterPro" id="IPR027039">
    <property type="entry name" value="Crtac1"/>
</dbReference>
<dbReference type="InterPro" id="IPR013517">
    <property type="entry name" value="FG-GAP"/>
</dbReference>
<sequence length="538" mass="57834">MTMRQLSPLRAAMLPAPLIAALLLAPLPAFAGDTLTIPAFADDSATSGITSRYEGDWEYMVGGGVATFDCNADGFADLLFAGGSAPATFYRNASTTGGPLAFVPQVAGLELDAVTGAYPLDIDSDGIMDLVLLRVGENVVMRGLGDCRFARANKDWGFDGGDAWSAAFAATWEGGAGWPTLAIGNYIDRQEEAFPWGSCTPNWLHRPGPTGGRFAAPLPLLPSFCALSLLFTDWNRSGTPSLRVSNDREYYKGGQEQMWRIMPGAEPQRYTAEDGWQNLRIWGMGIASYDLNADSYPEYFLTSMADNKLQTLKAPDGSAPAYADVAFPKGVTAHRPYTGGEVVPSTAWHAQFGDVNNDARADLYVVKGNVARMPDFAQRDPNNLLVQRADGTFQETGDVAGVASMLVGRGGAMADFNLDGLVDLVAVNRWEPAQIWRNVTPGAGGWVQMRLDQPGVNRDAIGGWLELRSGDAVQRREITSGGGHASGQAGWWHFGLGAATGAEARVIWPDGVADDWQPVDANAFYVLERGQPARLWQP</sequence>
<evidence type="ECO:0000256" key="1">
    <source>
        <dbReference type="ARBA" id="ARBA00022729"/>
    </source>
</evidence>
<feature type="domain" description="ASPIC/UnbV" evidence="3">
    <location>
        <begin position="460"/>
        <end position="525"/>
    </location>
</feature>
<dbReference type="AlphaFoldDB" id="A0A8X8KNP1"/>